<dbReference type="SUPFAM" id="SSF57959">
    <property type="entry name" value="Leucine zipper domain"/>
    <property type="match status" value="1"/>
</dbReference>
<dbReference type="InterPro" id="IPR004827">
    <property type="entry name" value="bZIP"/>
</dbReference>
<evidence type="ECO:0000256" key="5">
    <source>
        <dbReference type="ARBA" id="ARBA00023163"/>
    </source>
</evidence>
<dbReference type="Pfam" id="PF00170">
    <property type="entry name" value="bZIP_1"/>
    <property type="match status" value="1"/>
</dbReference>
<dbReference type="GO" id="GO:0003677">
    <property type="term" value="F:DNA binding"/>
    <property type="evidence" value="ECO:0007669"/>
    <property type="project" value="UniProtKB-KW"/>
</dbReference>
<proteinExistence type="inferred from homology"/>
<keyword evidence="6" id="KW-0834">Unfolded protein response</keyword>
<dbReference type="Proteomes" id="UP000054107">
    <property type="component" value="Unassembled WGS sequence"/>
</dbReference>
<evidence type="ECO:0000256" key="1">
    <source>
        <dbReference type="ARBA" id="ARBA00004123"/>
    </source>
</evidence>
<keyword evidence="11" id="KW-1185">Reference proteome</keyword>
<evidence type="ECO:0000259" key="9">
    <source>
        <dbReference type="PROSITE" id="PS50217"/>
    </source>
</evidence>
<dbReference type="OrthoDB" id="674948at2759"/>
<dbReference type="PANTHER" id="PTHR46714">
    <property type="entry name" value="TRANSCRIPTIONAL ACTIVATOR HAC1"/>
    <property type="match status" value="1"/>
</dbReference>
<evidence type="ECO:0000256" key="2">
    <source>
        <dbReference type="ARBA" id="ARBA00007163"/>
    </source>
</evidence>
<comment type="subcellular location">
    <subcellularLocation>
        <location evidence="1">Nucleus</location>
    </subcellularLocation>
</comment>
<accession>A0A0B7NDM8</accession>
<feature type="region of interest" description="Disordered" evidence="8">
    <location>
        <begin position="86"/>
        <end position="109"/>
    </location>
</feature>
<dbReference type="GO" id="GO:0000981">
    <property type="term" value="F:DNA-binding transcription factor activity, RNA polymerase II-specific"/>
    <property type="evidence" value="ECO:0007669"/>
    <property type="project" value="InterPro"/>
</dbReference>
<dbReference type="PANTHER" id="PTHR46714:SF6">
    <property type="entry name" value="TRANSCRIPTIONAL ACTIVATOR HAC1"/>
    <property type="match status" value="1"/>
</dbReference>
<evidence type="ECO:0000256" key="7">
    <source>
        <dbReference type="ARBA" id="ARBA00023242"/>
    </source>
</evidence>
<dbReference type="PROSITE" id="PS50217">
    <property type="entry name" value="BZIP"/>
    <property type="match status" value="1"/>
</dbReference>
<evidence type="ECO:0000256" key="3">
    <source>
        <dbReference type="ARBA" id="ARBA00023015"/>
    </source>
</evidence>
<evidence type="ECO:0000256" key="4">
    <source>
        <dbReference type="ARBA" id="ARBA00023125"/>
    </source>
</evidence>
<reference evidence="10 11" key="1">
    <citation type="submission" date="2014-09" db="EMBL/GenBank/DDBJ databases">
        <authorList>
            <person name="Ellenberger Sabrina"/>
        </authorList>
    </citation>
    <scope>NUCLEOTIDE SEQUENCE [LARGE SCALE GENOMIC DNA]</scope>
    <source>
        <strain evidence="10 11">CBS 412.66</strain>
    </source>
</reference>
<dbReference type="STRING" id="35722.A0A0B7NDM8"/>
<dbReference type="GO" id="GO:0045944">
    <property type="term" value="P:positive regulation of transcription by RNA polymerase II"/>
    <property type="evidence" value="ECO:0007669"/>
    <property type="project" value="InterPro"/>
</dbReference>
<evidence type="ECO:0000256" key="8">
    <source>
        <dbReference type="SAM" id="MobiDB-lite"/>
    </source>
</evidence>
<comment type="similarity">
    <text evidence="2">Belongs to the bZIP family.</text>
</comment>
<feature type="compositionally biased region" description="Basic and acidic residues" evidence="8">
    <location>
        <begin position="93"/>
        <end position="109"/>
    </location>
</feature>
<dbReference type="GO" id="GO:0005634">
    <property type="term" value="C:nucleus"/>
    <property type="evidence" value="ECO:0007669"/>
    <property type="project" value="UniProtKB-SubCell"/>
</dbReference>
<feature type="domain" description="BZIP" evidence="9">
    <location>
        <begin position="77"/>
        <end position="140"/>
    </location>
</feature>
<dbReference type="InterPro" id="IPR046347">
    <property type="entry name" value="bZIP_sf"/>
</dbReference>
<sequence length="253" mass="27970">MNNSNTNSGVNDSLAELLSLPVNFTMDPLLAITPNGVSQKRQASFSSASSVTSENEQSSSESIVSIKKSRLSLDDKDQKTKERILRNRAAAQESRDKKRRYVSDLEASNKKLTQENEEVNKRVKTLEQQNAILNSQLEAFTRQLANLQAQIKFNAATPILFNDFCDSARIAKKESEVAKHDENNQFGKDLLVPAATSATAKLPSPMLSPSFSSDEDSVHSPNTIVIQDFQLDDLFDWDGQQQVANTIGGNDTF</sequence>
<dbReference type="EMBL" id="LN732480">
    <property type="protein sequence ID" value="CEP15526.1"/>
    <property type="molecule type" value="Genomic_DNA"/>
</dbReference>
<evidence type="ECO:0000313" key="11">
    <source>
        <dbReference type="Proteomes" id="UP000054107"/>
    </source>
</evidence>
<gene>
    <name evidence="10" type="primary">PARPA_09756.1 scaffold 38623</name>
</gene>
<keyword evidence="5" id="KW-0804">Transcription</keyword>
<keyword evidence="7" id="KW-0539">Nucleus</keyword>
<dbReference type="PROSITE" id="PS00036">
    <property type="entry name" value="BZIP_BASIC"/>
    <property type="match status" value="1"/>
</dbReference>
<organism evidence="10 11">
    <name type="scientific">Parasitella parasitica</name>
    <dbReference type="NCBI Taxonomy" id="35722"/>
    <lineage>
        <taxon>Eukaryota</taxon>
        <taxon>Fungi</taxon>
        <taxon>Fungi incertae sedis</taxon>
        <taxon>Mucoromycota</taxon>
        <taxon>Mucoromycotina</taxon>
        <taxon>Mucoromycetes</taxon>
        <taxon>Mucorales</taxon>
        <taxon>Mucorineae</taxon>
        <taxon>Mucoraceae</taxon>
        <taxon>Parasitella</taxon>
    </lineage>
</organism>
<evidence type="ECO:0000313" key="10">
    <source>
        <dbReference type="EMBL" id="CEP15526.1"/>
    </source>
</evidence>
<dbReference type="InterPro" id="IPR044280">
    <property type="entry name" value="Hac1/HY5"/>
</dbReference>
<dbReference type="AlphaFoldDB" id="A0A0B7NDM8"/>
<keyword evidence="4" id="KW-0238">DNA-binding</keyword>
<keyword evidence="3" id="KW-0805">Transcription regulation</keyword>
<protein>
    <recommendedName>
        <fullName evidence="9">BZIP domain-containing protein</fullName>
    </recommendedName>
</protein>
<dbReference type="GO" id="GO:0006986">
    <property type="term" value="P:response to unfolded protein"/>
    <property type="evidence" value="ECO:0007669"/>
    <property type="project" value="UniProtKB-KW"/>
</dbReference>
<evidence type="ECO:0000256" key="6">
    <source>
        <dbReference type="ARBA" id="ARBA00023230"/>
    </source>
</evidence>
<name>A0A0B7NDM8_9FUNG</name>
<dbReference type="SMART" id="SM00338">
    <property type="entry name" value="BRLZ"/>
    <property type="match status" value="1"/>
</dbReference>
<dbReference type="Gene3D" id="1.20.5.170">
    <property type="match status" value="1"/>
</dbReference>